<evidence type="ECO:0000256" key="12">
    <source>
        <dbReference type="ARBA" id="ARBA00031713"/>
    </source>
</evidence>
<comment type="catalytic activity">
    <reaction evidence="13">
        <text>geranylgeranyl diphosphate + L-cysteinyl-[protein] = S-geranylgeranyl-L-cysteinyl-[protein] + diphosphate</text>
        <dbReference type="Rhea" id="RHEA:21240"/>
        <dbReference type="Rhea" id="RHEA-COMP:10131"/>
        <dbReference type="Rhea" id="RHEA-COMP:11537"/>
        <dbReference type="ChEBI" id="CHEBI:29950"/>
        <dbReference type="ChEBI" id="CHEBI:33019"/>
        <dbReference type="ChEBI" id="CHEBI:57533"/>
        <dbReference type="ChEBI" id="CHEBI:86021"/>
        <dbReference type="EC" id="2.5.1.59"/>
    </reaction>
</comment>
<dbReference type="InterPro" id="IPR045089">
    <property type="entry name" value="PGGT1B-like"/>
</dbReference>
<dbReference type="SUPFAM" id="SSF48239">
    <property type="entry name" value="Terpenoid cyclases/Protein prenyltransferases"/>
    <property type="match status" value="1"/>
</dbReference>
<evidence type="ECO:0000259" key="16">
    <source>
        <dbReference type="Pfam" id="PF00432"/>
    </source>
</evidence>
<dbReference type="PANTHER" id="PTHR11774:SF4">
    <property type="entry name" value="GERANYLGERANYL TRANSFERASE TYPE-1 SUBUNIT BETA"/>
    <property type="match status" value="1"/>
</dbReference>
<feature type="domain" description="Prenyltransferase alpha-alpha toroid" evidence="16">
    <location>
        <begin position="2"/>
        <end position="300"/>
    </location>
</feature>
<evidence type="ECO:0000313" key="17">
    <source>
        <dbReference type="EMBL" id="JAA57957.1"/>
    </source>
</evidence>
<dbReference type="AlphaFoldDB" id="L7M260"/>
<evidence type="ECO:0000256" key="14">
    <source>
        <dbReference type="ARBA" id="ARBA00065714"/>
    </source>
</evidence>
<dbReference type="GO" id="GO:0046872">
    <property type="term" value="F:metal ion binding"/>
    <property type="evidence" value="ECO:0007669"/>
    <property type="project" value="UniProtKB-KW"/>
</dbReference>
<keyword evidence="11" id="KW-0460">Magnesium</keyword>
<dbReference type="EC" id="2.5.1.59" evidence="4"/>
<dbReference type="GO" id="GO:0004662">
    <property type="term" value="F:CAAX-protein geranylgeranyltransferase activity"/>
    <property type="evidence" value="ECO:0007669"/>
    <property type="project" value="UniProtKB-EC"/>
</dbReference>
<comment type="cofactor">
    <cofactor evidence="2">
        <name>Zn(2+)</name>
        <dbReference type="ChEBI" id="CHEBI:29105"/>
    </cofactor>
</comment>
<comment type="similarity">
    <text evidence="3">Belongs to the protein prenyltransferase subunit beta family.</text>
</comment>
<reference evidence="17" key="2">
    <citation type="journal article" date="2015" name="J. Proteomics">
        <title>Sexual differences in the sialomes of the zebra tick, Rhipicephalus pulchellus.</title>
        <authorList>
            <person name="Tan A.W."/>
            <person name="Francischetti I.M."/>
            <person name="Slovak M."/>
            <person name="Kini R.M."/>
            <person name="Ribeiro J.M."/>
        </authorList>
    </citation>
    <scope>NUCLEOTIDE SEQUENCE</scope>
    <source>
        <tissue evidence="17">Salivary gland</tissue>
    </source>
</reference>
<keyword evidence="7" id="KW-0808">Transferase</keyword>
<dbReference type="PANTHER" id="PTHR11774">
    <property type="entry name" value="GERANYLGERANYL TRANSFERASE TYPE BETA SUBUNIT"/>
    <property type="match status" value="1"/>
</dbReference>
<dbReference type="EMBL" id="GACK01007077">
    <property type="protein sequence ID" value="JAA57957.1"/>
    <property type="molecule type" value="mRNA"/>
</dbReference>
<dbReference type="InterPro" id="IPR008930">
    <property type="entry name" value="Terpenoid_cyclase/PrenylTrfase"/>
</dbReference>
<protein>
    <recommendedName>
        <fullName evidence="5">Geranylgeranyl transferase type-1 subunit beta</fullName>
        <ecNumber evidence="4">2.5.1.59</ecNumber>
    </recommendedName>
    <alternativeName>
        <fullName evidence="12">Geranylgeranyl transferase type I subunit beta</fullName>
    </alternativeName>
    <alternativeName>
        <fullName evidence="15">Type I protein geranyl-geranyltransferase subunit beta</fullName>
    </alternativeName>
</protein>
<comment type="subunit">
    <text evidence="14">Heterodimer of FNTA and PGGT1B. PGGT1B mediates interaction with substrate peptides.</text>
</comment>
<proteinExistence type="evidence at transcript level"/>
<dbReference type="Pfam" id="PF00432">
    <property type="entry name" value="Prenyltrans"/>
    <property type="match status" value="1"/>
</dbReference>
<evidence type="ECO:0000256" key="2">
    <source>
        <dbReference type="ARBA" id="ARBA00001947"/>
    </source>
</evidence>
<dbReference type="CDD" id="cd02895">
    <property type="entry name" value="GGTase-I"/>
    <property type="match status" value="1"/>
</dbReference>
<evidence type="ECO:0000256" key="3">
    <source>
        <dbReference type="ARBA" id="ARBA00010497"/>
    </source>
</evidence>
<dbReference type="GO" id="GO:0005953">
    <property type="term" value="C:CAAX-protein geranylgeranyltransferase complex"/>
    <property type="evidence" value="ECO:0007669"/>
    <property type="project" value="InterPro"/>
</dbReference>
<dbReference type="Gene3D" id="1.50.10.20">
    <property type="match status" value="1"/>
</dbReference>
<comment type="cofactor">
    <cofactor evidence="1">
        <name>Mg(2+)</name>
        <dbReference type="ChEBI" id="CHEBI:18420"/>
    </cofactor>
</comment>
<evidence type="ECO:0000256" key="5">
    <source>
        <dbReference type="ARBA" id="ARBA00020603"/>
    </source>
</evidence>
<evidence type="ECO:0000256" key="13">
    <source>
        <dbReference type="ARBA" id="ARBA00050428"/>
    </source>
</evidence>
<evidence type="ECO:0000256" key="11">
    <source>
        <dbReference type="ARBA" id="ARBA00022842"/>
    </source>
</evidence>
<keyword evidence="9" id="KW-0677">Repeat</keyword>
<evidence type="ECO:0000256" key="1">
    <source>
        <dbReference type="ARBA" id="ARBA00001946"/>
    </source>
</evidence>
<evidence type="ECO:0000256" key="10">
    <source>
        <dbReference type="ARBA" id="ARBA00022833"/>
    </source>
</evidence>
<evidence type="ECO:0000256" key="4">
    <source>
        <dbReference type="ARBA" id="ARBA00012700"/>
    </source>
</evidence>
<sequence length="331" mass="36338">MRMTVAYFAVSGLDLLNALDTIENKEHIVEWIYSLQVLPNKDRSNLDRCGFKGSHATGFKGNDLDDCASGFNCGHIAMTYTALATLIILGDDLSRVDKQAIMQGLKALQQESGSFMALIHGSEDDMRFVYCAAAICSMLHDWSGFDKEKAVSFIQGCYGYDGGISPYPGTESHGGSTYCAVASLILMGQLHSALSDRQLCSLQRWCLNRQLSGFQGRPNKPIDTCYSFWVGAALKLLGAFKFVNHKENLEFLYSTQDPITGGFSKWPDSDPDPMHAYMGIASLSLMGAEKVAPLEPALNISQRAEKHLKRVHLSWESLELKENGVGGAGDR</sequence>
<accession>L7M260</accession>
<evidence type="ECO:0000256" key="9">
    <source>
        <dbReference type="ARBA" id="ARBA00022737"/>
    </source>
</evidence>
<organism evidence="17">
    <name type="scientific">Rhipicephalus pulchellus</name>
    <name type="common">Yellow backed tick</name>
    <name type="synonym">Dermacentor pulchellus</name>
    <dbReference type="NCBI Taxonomy" id="72859"/>
    <lineage>
        <taxon>Eukaryota</taxon>
        <taxon>Metazoa</taxon>
        <taxon>Ecdysozoa</taxon>
        <taxon>Arthropoda</taxon>
        <taxon>Chelicerata</taxon>
        <taxon>Arachnida</taxon>
        <taxon>Acari</taxon>
        <taxon>Parasitiformes</taxon>
        <taxon>Ixodida</taxon>
        <taxon>Ixodoidea</taxon>
        <taxon>Ixodidae</taxon>
        <taxon>Rhipicephalinae</taxon>
        <taxon>Rhipicephalus</taxon>
        <taxon>Rhipicephalus</taxon>
    </lineage>
</organism>
<keyword evidence="6" id="KW-0637">Prenyltransferase</keyword>
<keyword evidence="10" id="KW-0862">Zinc</keyword>
<reference evidence="17" key="1">
    <citation type="submission" date="2012-11" db="EMBL/GenBank/DDBJ databases">
        <authorList>
            <person name="Lucero-Rivera Y.E."/>
            <person name="Tovar-Ramirez D."/>
        </authorList>
    </citation>
    <scope>NUCLEOTIDE SEQUENCE</scope>
    <source>
        <tissue evidence="17">Salivary gland</tissue>
    </source>
</reference>
<evidence type="ECO:0000256" key="15">
    <source>
        <dbReference type="ARBA" id="ARBA00078363"/>
    </source>
</evidence>
<dbReference type="InterPro" id="IPR001330">
    <property type="entry name" value="Prenyltrans"/>
</dbReference>
<dbReference type="InterPro" id="IPR041960">
    <property type="entry name" value="GGTase_I_beta"/>
</dbReference>
<keyword evidence="8" id="KW-0479">Metal-binding</keyword>
<evidence type="ECO:0000256" key="8">
    <source>
        <dbReference type="ARBA" id="ARBA00022723"/>
    </source>
</evidence>
<evidence type="ECO:0000256" key="6">
    <source>
        <dbReference type="ARBA" id="ARBA00022602"/>
    </source>
</evidence>
<name>L7M260_RHIPC</name>
<dbReference type="FunFam" id="1.50.10.20:FF:000005">
    <property type="entry name" value="Geranylgeranyl transferase type-1 subunit beta"/>
    <property type="match status" value="1"/>
</dbReference>
<evidence type="ECO:0000256" key="7">
    <source>
        <dbReference type="ARBA" id="ARBA00022679"/>
    </source>
</evidence>